<dbReference type="Proteomes" id="UP000249377">
    <property type="component" value="Unassembled WGS sequence"/>
</dbReference>
<name>A0A328UG56_9FIRM</name>
<sequence length="91" mass="10169">MQLPQIRFVVDSLLPQGLHILAGAAKTGKSWLLLLLSLRVAQGKPFWNLQTERGTVLLLCLEDSLNCIQQRLMDLTEEAPDNLHFATLSKS</sequence>
<reference evidence="1 2" key="1">
    <citation type="submission" date="2018-06" db="EMBL/GenBank/DDBJ databases">
        <title>Noncontiguous genome sequence of Ruminococcaceae bacterium ASD2818.</title>
        <authorList>
            <person name="Chaplin A.V."/>
            <person name="Sokolova S.R."/>
            <person name="Kochetkova T.O."/>
            <person name="Goltsov A.Y."/>
            <person name="Trofimov D.Y."/>
            <person name="Efimov B.A."/>
        </authorList>
    </citation>
    <scope>NUCLEOTIDE SEQUENCE [LARGE SCALE GENOMIC DNA]</scope>
    <source>
        <strain evidence="1 2">ASD2818</strain>
    </source>
</reference>
<dbReference type="Pfam" id="PF13481">
    <property type="entry name" value="AAA_25"/>
    <property type="match status" value="1"/>
</dbReference>
<accession>A0A328UG56</accession>
<dbReference type="Gene3D" id="3.40.50.300">
    <property type="entry name" value="P-loop containing nucleotide triphosphate hydrolases"/>
    <property type="match status" value="1"/>
</dbReference>
<evidence type="ECO:0000313" key="2">
    <source>
        <dbReference type="Proteomes" id="UP000249377"/>
    </source>
</evidence>
<evidence type="ECO:0008006" key="3">
    <source>
        <dbReference type="Google" id="ProtNLM"/>
    </source>
</evidence>
<dbReference type="InterPro" id="IPR027417">
    <property type="entry name" value="P-loop_NTPase"/>
</dbReference>
<organism evidence="1 2">
    <name type="scientific">Hydrogeniiclostridium mannosilyticum</name>
    <dbReference type="NCBI Taxonomy" id="2764322"/>
    <lineage>
        <taxon>Bacteria</taxon>
        <taxon>Bacillati</taxon>
        <taxon>Bacillota</taxon>
        <taxon>Clostridia</taxon>
        <taxon>Eubacteriales</taxon>
        <taxon>Acutalibacteraceae</taxon>
        <taxon>Hydrogeniiclostridium</taxon>
    </lineage>
</organism>
<dbReference type="SUPFAM" id="SSF52540">
    <property type="entry name" value="P-loop containing nucleoside triphosphate hydrolases"/>
    <property type="match status" value="1"/>
</dbReference>
<dbReference type="AlphaFoldDB" id="A0A328UG56"/>
<comment type="caution">
    <text evidence="1">The sequence shown here is derived from an EMBL/GenBank/DDBJ whole genome shotgun (WGS) entry which is preliminary data.</text>
</comment>
<keyword evidence="2" id="KW-1185">Reference proteome</keyword>
<protein>
    <recommendedName>
        <fullName evidence="3">AAA domain-containing protein</fullName>
    </recommendedName>
</protein>
<evidence type="ECO:0000313" key="1">
    <source>
        <dbReference type="EMBL" id="RAQ30041.1"/>
    </source>
</evidence>
<proteinExistence type="predicted"/>
<dbReference type="EMBL" id="QLYR01000001">
    <property type="protein sequence ID" value="RAQ30041.1"/>
    <property type="molecule type" value="Genomic_DNA"/>
</dbReference>
<gene>
    <name evidence="1" type="ORF">DPQ25_00590</name>
</gene>